<dbReference type="GO" id="GO:0005524">
    <property type="term" value="F:ATP binding"/>
    <property type="evidence" value="ECO:0007669"/>
    <property type="project" value="UniProtKB-KW"/>
</dbReference>
<sequence>MPLILIVGLPCTGKTTRAKQIQTFLVENFNRNVHVVSENDVIRSKNLDKNIVYSDSQKEKELRGILKSETLRLLNPDNVVILDSGNYIKGFRYELYCASKNSKTTQLTVECVVSKEETWMWNEQRTPSEKYSREIFEALYLRYEPPDSRNRWDSPLLFLQEKDSIDGKAITDTLFHRKPPPPNQSTQTAPLSSANFLYELDKITQDVVSAILTAKKLGLEGPNVKIPGYETCSLERLPSTLTAAQLARYRRQFLNYSKLHPPASQTESANKLAQLFVQFLNSSLSAST</sequence>
<dbReference type="RefSeq" id="XP_073999019.1">
    <property type="nucleotide sequence ID" value="XM_074142918.1"/>
</dbReference>
<reference evidence="6" key="3">
    <citation type="submission" date="2015-05" db="UniProtKB">
        <authorList>
            <consortium name="EnsemblMetazoa"/>
        </authorList>
    </citation>
    <scope>IDENTIFICATION</scope>
</reference>
<dbReference type="GO" id="GO:0006400">
    <property type="term" value="P:tRNA modification"/>
    <property type="evidence" value="ECO:0007669"/>
    <property type="project" value="UniProtKB-ARBA"/>
</dbReference>
<keyword evidence="2" id="KW-0067">ATP-binding</keyword>
<evidence type="ECO:0000313" key="6">
    <source>
        <dbReference type="EnsemblMetazoa" id="RPRC007136-PA"/>
    </source>
</evidence>
<dbReference type="EnsemblMetazoa" id="RPRC007136-RA">
    <property type="protein sequence ID" value="RPRC007136-PA"/>
    <property type="gene ID" value="RPRC007136"/>
</dbReference>
<organism evidence="5">
    <name type="scientific">Rhodnius prolixus</name>
    <name type="common">Triatomid bug</name>
    <dbReference type="NCBI Taxonomy" id="13249"/>
    <lineage>
        <taxon>Eukaryota</taxon>
        <taxon>Metazoa</taxon>
        <taxon>Ecdysozoa</taxon>
        <taxon>Arthropoda</taxon>
        <taxon>Hexapoda</taxon>
        <taxon>Insecta</taxon>
        <taxon>Pterygota</taxon>
        <taxon>Neoptera</taxon>
        <taxon>Paraneoptera</taxon>
        <taxon>Hemiptera</taxon>
        <taxon>Heteroptera</taxon>
        <taxon>Panheteroptera</taxon>
        <taxon>Cimicomorpha</taxon>
        <taxon>Reduviidae</taxon>
        <taxon>Triatominae</taxon>
        <taxon>Rhodnius</taxon>
    </lineage>
</organism>
<dbReference type="FunFam" id="3.40.50.300:FF:000827">
    <property type="entry name" value="KTI12 chromatin-associated homolog"/>
    <property type="match status" value="1"/>
</dbReference>
<evidence type="ECO:0000256" key="4">
    <source>
        <dbReference type="ARBA" id="ARBA00026170"/>
    </source>
</evidence>
<evidence type="ECO:0000256" key="1">
    <source>
        <dbReference type="ARBA" id="ARBA00022741"/>
    </source>
</evidence>
<keyword evidence="7" id="KW-1185">Reference proteome</keyword>
<dbReference type="InterPro" id="IPR013641">
    <property type="entry name" value="KTI12/PSTK"/>
</dbReference>
<comment type="similarity">
    <text evidence="3">Belongs to the KTI12 family.</text>
</comment>
<proteinExistence type="evidence at transcript level"/>
<dbReference type="Gene3D" id="3.40.50.300">
    <property type="entry name" value="P-loop containing nucleotide triphosphate hydrolases"/>
    <property type="match status" value="1"/>
</dbReference>
<dbReference type="AlphaFoldDB" id="R4FN38"/>
<reference evidence="7" key="2">
    <citation type="submission" date="2015-04" db="EMBL/GenBank/DDBJ databases">
        <authorList>
            <person name="Wilson R.K."/>
            <person name="Warren W."/>
            <person name="Dotson E."/>
            <person name="Oliveira P.L."/>
        </authorList>
    </citation>
    <scope>NUCLEOTIDE SEQUENCE</scope>
</reference>
<dbReference type="GO" id="GO:0006357">
    <property type="term" value="P:regulation of transcription by RNA polymerase II"/>
    <property type="evidence" value="ECO:0007669"/>
    <property type="project" value="UniProtKB-ARBA"/>
</dbReference>
<reference evidence="5" key="1">
    <citation type="submission" date="2013-04" db="EMBL/GenBank/DDBJ databases">
        <title>An insight into the transcriptome of the digestive tract of the blood sucking bug, Rhodnius prolixus.</title>
        <authorList>
            <person name="Ribeiro J.M.C."/>
            <person name="Genta F.A."/>
            <person name="Sorgine M.H.F."/>
            <person name="Paiva-Silva G.O."/>
            <person name="Majerowicz D."/>
            <person name="Medeiros M."/>
            <person name="Koerich L."/>
            <person name="Terra W.R."/>
            <person name="Ferreira C."/>
            <person name="Pimentel A.C."/>
            <person name="Bisch P.M."/>
            <person name="Diniz M.M.P."/>
            <person name="Nascimento R."/>
            <person name="Salmon D."/>
            <person name="Silber A.M."/>
            <person name="Alves M."/>
            <person name="Oliveira M.F."/>
            <person name="Gondim K.C."/>
            <person name="Silva Neto M.A.C."/>
            <person name="Atella G.C."/>
            <person name="Araujo H."/>
            <person name="Dias F.S."/>
            <person name="Polycarpo C.R."/>
            <person name="Fampa P."/>
            <person name="Melo A.C."/>
            <person name="Tanaka A.S."/>
            <person name="Balczun C."/>
            <person name="Oliveira J.H.M."/>
            <person name="Goncalves R."/>
            <person name="Lazoski C."/>
            <person name="Pereira M.A."/>
            <person name="Rivera-Pomar R."/>
            <person name="Diambra L."/>
            <person name="Schaub G.A."/>
            <person name="Garcia E.S."/>
            <person name="Azambuja P."/>
            <person name="Braz G.R.C."/>
            <person name="Oliveira P.L."/>
        </authorList>
    </citation>
    <scope>NUCLEOTIDE SEQUENCE</scope>
</reference>
<evidence type="ECO:0000313" key="7">
    <source>
        <dbReference type="Proteomes" id="UP000015103"/>
    </source>
</evidence>
<dbReference type="HOGENOM" id="CLU_027147_1_0_1"/>
<evidence type="ECO:0000256" key="2">
    <source>
        <dbReference type="ARBA" id="ARBA00022840"/>
    </source>
</evidence>
<protein>
    <recommendedName>
        <fullName evidence="4">Protein KTI12 homolog</fullName>
    </recommendedName>
</protein>
<dbReference type="VEuPathDB" id="VectorBase:RPRC007136"/>
<dbReference type="InParanoid" id="R4FN38"/>
<accession>R4FN38</accession>
<dbReference type="EMBL" id="ACPB03003915">
    <property type="status" value="NOT_ANNOTATED_CDS"/>
    <property type="molecule type" value="Genomic_DNA"/>
</dbReference>
<dbReference type="OMA" id="THSRWDK"/>
<dbReference type="STRING" id="13249.R4FN38"/>
<dbReference type="Pfam" id="PF08433">
    <property type="entry name" value="KTI12"/>
    <property type="match status" value="1"/>
</dbReference>
<name>R4FN38_RHOPR</name>
<keyword evidence="1" id="KW-0547">Nucleotide-binding</keyword>
<dbReference type="GeneID" id="141461685"/>
<dbReference type="InterPro" id="IPR027417">
    <property type="entry name" value="P-loop_NTPase"/>
</dbReference>
<dbReference type="SUPFAM" id="SSF52540">
    <property type="entry name" value="P-loop containing nucleoside triphosphate hydrolases"/>
    <property type="match status" value="1"/>
</dbReference>
<evidence type="ECO:0000256" key="3">
    <source>
        <dbReference type="ARBA" id="ARBA00025768"/>
    </source>
</evidence>
<evidence type="ECO:0000313" key="5">
    <source>
        <dbReference type="EMBL" id="JAA76792.1"/>
    </source>
</evidence>
<dbReference type="eggNOG" id="KOG3062">
    <property type="taxonomic scope" value="Eukaryota"/>
</dbReference>
<dbReference type="Proteomes" id="UP000015103">
    <property type="component" value="Unassembled WGS sequence"/>
</dbReference>
<dbReference type="EMBL" id="GAHY01000718">
    <property type="protein sequence ID" value="JAA76792.1"/>
    <property type="molecule type" value="mRNA"/>
</dbReference>
<dbReference type="FunCoup" id="R4FN38">
    <property type="interactions" value="814"/>
</dbReference>
<dbReference type="PANTHER" id="PTHR12435">
    <property type="match status" value="1"/>
</dbReference>